<dbReference type="NCBIfam" id="TIGR00715">
    <property type="entry name" value="precor6x_red"/>
    <property type="match status" value="1"/>
</dbReference>
<dbReference type="AlphaFoldDB" id="A0A644YRE1"/>
<reference evidence="4" key="1">
    <citation type="submission" date="2019-08" db="EMBL/GenBank/DDBJ databases">
        <authorList>
            <person name="Kucharzyk K."/>
            <person name="Murdoch R.W."/>
            <person name="Higgins S."/>
            <person name="Loffler F."/>
        </authorList>
    </citation>
    <scope>NUCLEOTIDE SEQUENCE</scope>
</reference>
<keyword evidence="2" id="KW-0169">Cobalamin biosynthesis</keyword>
<gene>
    <name evidence="4" type="primary">cbiJ_6</name>
    <name evidence="4" type="ORF">SDC9_75191</name>
</gene>
<keyword evidence="3 4" id="KW-0560">Oxidoreductase</keyword>
<organism evidence="4">
    <name type="scientific">bioreactor metagenome</name>
    <dbReference type="NCBI Taxonomy" id="1076179"/>
    <lineage>
        <taxon>unclassified sequences</taxon>
        <taxon>metagenomes</taxon>
        <taxon>ecological metagenomes</taxon>
    </lineage>
</organism>
<protein>
    <submittedName>
        <fullName evidence="4">Cobalt-precorrin-6A reductase</fullName>
        <ecNumber evidence="4">1.3.1.106</ecNumber>
    </submittedName>
</protein>
<evidence type="ECO:0000256" key="2">
    <source>
        <dbReference type="ARBA" id="ARBA00022573"/>
    </source>
</evidence>
<comment type="pathway">
    <text evidence="1">Cofactor biosynthesis; adenosylcobalamin biosynthesis.</text>
</comment>
<dbReference type="PANTHER" id="PTHR36925">
    <property type="entry name" value="COBALT-PRECORRIN-6A REDUCTASE"/>
    <property type="match status" value="1"/>
</dbReference>
<accession>A0A644YRE1</accession>
<dbReference type="GO" id="GO:0009236">
    <property type="term" value="P:cobalamin biosynthetic process"/>
    <property type="evidence" value="ECO:0007669"/>
    <property type="project" value="UniProtKB-UniPathway"/>
</dbReference>
<dbReference type="PANTHER" id="PTHR36925:SF1">
    <property type="entry name" value="COBALT-PRECORRIN-6A REDUCTASE"/>
    <property type="match status" value="1"/>
</dbReference>
<comment type="caution">
    <text evidence="4">The sequence shown here is derived from an EMBL/GenBank/DDBJ whole genome shotgun (WGS) entry which is preliminary data.</text>
</comment>
<proteinExistence type="predicted"/>
<evidence type="ECO:0000256" key="1">
    <source>
        <dbReference type="ARBA" id="ARBA00004953"/>
    </source>
</evidence>
<dbReference type="UniPathway" id="UPA00148"/>
<dbReference type="EC" id="1.3.1.106" evidence="4"/>
<name>A0A644YRE1_9ZZZZ</name>
<dbReference type="EMBL" id="VSSQ01005316">
    <property type="protein sequence ID" value="MPM28664.1"/>
    <property type="molecule type" value="Genomic_DNA"/>
</dbReference>
<dbReference type="InterPro" id="IPR003723">
    <property type="entry name" value="Precorrin-6x_reduct"/>
</dbReference>
<dbReference type="GO" id="GO:0016994">
    <property type="term" value="F:precorrin-6A reductase activity"/>
    <property type="evidence" value="ECO:0007669"/>
    <property type="project" value="InterPro"/>
</dbReference>
<sequence length="255" mass="28074">MNKKPLIWLIAGTSEGRKLIKALDGSNVEIIASVATEYGASIIEPQQNLKVIAERMNLAQMIAFIEDNRPECVVDATHPYAVIVTKTIKEACEATSCQYLRFLRQESSTEGCIEVNSYHDAVEFLNNVDGNIYLTTGSNNLDFFTKLADYQNRVTVRILPMQNSLEKALQLGYKPTNIICMQGPFSEELNTAMFKAANAEYIVTKDSGSAGGFEEKKNAAVAAGATLIVIKREPEHEGIDFGAILAKIDELCKKV</sequence>
<evidence type="ECO:0000256" key="3">
    <source>
        <dbReference type="ARBA" id="ARBA00023002"/>
    </source>
</evidence>
<dbReference type="Pfam" id="PF02571">
    <property type="entry name" value="CbiJ"/>
    <property type="match status" value="1"/>
</dbReference>
<dbReference type="PROSITE" id="PS51014">
    <property type="entry name" value="COBK_CBIJ"/>
    <property type="match status" value="1"/>
</dbReference>
<evidence type="ECO:0000313" key="4">
    <source>
        <dbReference type="EMBL" id="MPM28664.1"/>
    </source>
</evidence>